<dbReference type="InterPro" id="IPR052895">
    <property type="entry name" value="HetReg/Transcr_Mod"/>
</dbReference>
<dbReference type="EMBL" id="KN847539">
    <property type="protein sequence ID" value="KIW05029.1"/>
    <property type="molecule type" value="Genomic_DNA"/>
</dbReference>
<dbReference type="HOGENOM" id="CLU_1950480_0_0_1"/>
<dbReference type="PANTHER" id="PTHR24148:SF64">
    <property type="entry name" value="HETEROKARYON INCOMPATIBILITY DOMAIN-CONTAINING PROTEIN"/>
    <property type="match status" value="1"/>
</dbReference>
<evidence type="ECO:0000313" key="1">
    <source>
        <dbReference type="EMBL" id="KIW05029.1"/>
    </source>
</evidence>
<dbReference type="RefSeq" id="XP_016214898.1">
    <property type="nucleotide sequence ID" value="XM_016357494.1"/>
</dbReference>
<dbReference type="VEuPathDB" id="FungiDB:PV09_04185"/>
<sequence>MAGYAYKPLKLPHETRVLNLLPGQQSDPLSCFIEHIAFDSQERQPYEALSYCWSSSHAGERPQPVTVFELGGNGSARYTVKVPGLYEKHPDWYVGKQGTIVCDGTEVAIGSELHAALARFRHADRTLRI</sequence>
<protein>
    <recommendedName>
        <fullName evidence="3">Heterokaryon incompatibility domain-containing protein</fullName>
    </recommendedName>
</protein>
<evidence type="ECO:0000313" key="2">
    <source>
        <dbReference type="Proteomes" id="UP000053259"/>
    </source>
</evidence>
<dbReference type="PANTHER" id="PTHR24148">
    <property type="entry name" value="ANKYRIN REPEAT DOMAIN-CONTAINING PROTEIN 39 HOMOLOG-RELATED"/>
    <property type="match status" value="1"/>
</dbReference>
<dbReference type="Proteomes" id="UP000053259">
    <property type="component" value="Unassembled WGS sequence"/>
</dbReference>
<name>A0A0D2B151_9PEZI</name>
<dbReference type="AlphaFoldDB" id="A0A0D2B151"/>
<organism evidence="1 2">
    <name type="scientific">Verruconis gallopava</name>
    <dbReference type="NCBI Taxonomy" id="253628"/>
    <lineage>
        <taxon>Eukaryota</taxon>
        <taxon>Fungi</taxon>
        <taxon>Dikarya</taxon>
        <taxon>Ascomycota</taxon>
        <taxon>Pezizomycotina</taxon>
        <taxon>Dothideomycetes</taxon>
        <taxon>Pleosporomycetidae</taxon>
        <taxon>Venturiales</taxon>
        <taxon>Sympoventuriaceae</taxon>
        <taxon>Verruconis</taxon>
    </lineage>
</organism>
<keyword evidence="2" id="KW-1185">Reference proteome</keyword>
<dbReference type="GeneID" id="27312158"/>
<evidence type="ECO:0008006" key="3">
    <source>
        <dbReference type="Google" id="ProtNLM"/>
    </source>
</evidence>
<accession>A0A0D2B151</accession>
<dbReference type="OrthoDB" id="2157530at2759"/>
<proteinExistence type="predicted"/>
<reference evidence="1 2" key="1">
    <citation type="submission" date="2015-01" db="EMBL/GenBank/DDBJ databases">
        <title>The Genome Sequence of Ochroconis gallopava CBS43764.</title>
        <authorList>
            <consortium name="The Broad Institute Genomics Platform"/>
            <person name="Cuomo C."/>
            <person name="de Hoog S."/>
            <person name="Gorbushina A."/>
            <person name="Stielow B."/>
            <person name="Teixiera M."/>
            <person name="Abouelleil A."/>
            <person name="Chapman S.B."/>
            <person name="Priest M."/>
            <person name="Young S.K."/>
            <person name="Wortman J."/>
            <person name="Nusbaum C."/>
            <person name="Birren B."/>
        </authorList>
    </citation>
    <scope>NUCLEOTIDE SEQUENCE [LARGE SCALE GENOMIC DNA]</scope>
    <source>
        <strain evidence="1 2">CBS 43764</strain>
    </source>
</reference>
<gene>
    <name evidence="1" type="ORF">PV09_04185</name>
</gene>
<dbReference type="InParanoid" id="A0A0D2B151"/>